<dbReference type="Proteomes" id="UP000319516">
    <property type="component" value="Unassembled WGS sequence"/>
</dbReference>
<name>A0A542YQK3_9MICO</name>
<evidence type="ECO:0000259" key="3">
    <source>
        <dbReference type="Pfam" id="PF17173"/>
    </source>
</evidence>
<sequence>MSMRQRFAVGGLACLGVVGGSVGLYAVSGPDNAPTEIQVEDTAGILYEPDLRAAVEDIRFYEPTTVAVFTNRGGQEALTDDYALNDAVLAYARETRPDWLSEDEQKWADNLFIFGVDPEGRLVGTYFGEDRKVGEGTQLDIQDAAKDEFRLGQWTEGSITGVEAAAQKMNAPWIRTVGGGVMALIASLATLLGAGVYVGVGQRRHSKSRAARAAGDHSMANVVRDYEATEMNAKLIPQESRYGGAMLKRFDTYMTGFRALTDLGNEAKAIPESRYDSSAAVQTLTDYRDRAVSLDELDDVIADTAVLLNMDNSWPEAWSRQVDPLRSDLEGVEGLLSSTLPDSARGLPEGQQLREYASEALAGLDEVRGQLDQRTITADDALDRLRATRDELSGYLDTLAAAVARSYSDEASEQNMMGRSMREARRDRRGPVTILTTVDPGWRWYSVESFRTGYSNGRDEVDRARSAASSSSSGGSTSGFSSSGGSFSGSGSSSRF</sequence>
<organism evidence="4 5">
    <name type="scientific">Ornithinicoccus hortensis</name>
    <dbReference type="NCBI Taxonomy" id="82346"/>
    <lineage>
        <taxon>Bacteria</taxon>
        <taxon>Bacillati</taxon>
        <taxon>Actinomycetota</taxon>
        <taxon>Actinomycetes</taxon>
        <taxon>Micrococcales</taxon>
        <taxon>Intrasporangiaceae</taxon>
        <taxon>Ornithinicoccus</taxon>
    </lineage>
</organism>
<keyword evidence="5" id="KW-1185">Reference proteome</keyword>
<evidence type="ECO:0000313" key="4">
    <source>
        <dbReference type="EMBL" id="TQL50380.1"/>
    </source>
</evidence>
<keyword evidence="2" id="KW-0472">Membrane</keyword>
<protein>
    <submittedName>
        <fullName evidence="4">Uncharacterized protein DUF5129</fullName>
    </submittedName>
</protein>
<feature type="transmembrane region" description="Helical" evidence="2">
    <location>
        <begin position="177"/>
        <end position="200"/>
    </location>
</feature>
<keyword evidence="2" id="KW-1133">Transmembrane helix</keyword>
<dbReference type="InterPro" id="IPR033435">
    <property type="entry name" value="DUF5129"/>
</dbReference>
<feature type="region of interest" description="Disordered" evidence="1">
    <location>
        <begin position="455"/>
        <end position="496"/>
    </location>
</feature>
<feature type="compositionally biased region" description="Low complexity" evidence="1">
    <location>
        <begin position="466"/>
        <end position="496"/>
    </location>
</feature>
<dbReference type="OrthoDB" id="3249697at2"/>
<proteinExistence type="predicted"/>
<evidence type="ECO:0000256" key="2">
    <source>
        <dbReference type="SAM" id="Phobius"/>
    </source>
</evidence>
<reference evidence="4 5" key="1">
    <citation type="submission" date="2019-06" db="EMBL/GenBank/DDBJ databases">
        <title>Sequencing the genomes of 1000 actinobacteria strains.</title>
        <authorList>
            <person name="Klenk H.-P."/>
        </authorList>
    </citation>
    <scope>NUCLEOTIDE SEQUENCE [LARGE SCALE GENOMIC DNA]</scope>
    <source>
        <strain evidence="4 5">DSM 12335</strain>
    </source>
</reference>
<gene>
    <name evidence="4" type="ORF">FB467_1486</name>
</gene>
<evidence type="ECO:0000313" key="5">
    <source>
        <dbReference type="Proteomes" id="UP000319516"/>
    </source>
</evidence>
<dbReference type="Pfam" id="PF17173">
    <property type="entry name" value="DUF5129"/>
    <property type="match status" value="1"/>
</dbReference>
<comment type="caution">
    <text evidence="4">The sequence shown here is derived from an EMBL/GenBank/DDBJ whole genome shotgun (WGS) entry which is preliminary data.</text>
</comment>
<keyword evidence="2" id="KW-0812">Transmembrane</keyword>
<evidence type="ECO:0000256" key="1">
    <source>
        <dbReference type="SAM" id="MobiDB-lite"/>
    </source>
</evidence>
<dbReference type="EMBL" id="VFOP01000001">
    <property type="protein sequence ID" value="TQL50380.1"/>
    <property type="molecule type" value="Genomic_DNA"/>
</dbReference>
<accession>A0A542YQK3</accession>
<dbReference type="AlphaFoldDB" id="A0A542YQK3"/>
<feature type="domain" description="DUF5129" evidence="3">
    <location>
        <begin position="39"/>
        <end position="385"/>
    </location>
</feature>